<feature type="domain" description="Actin homologue MreB-like C-terminal" evidence="2">
    <location>
        <begin position="157"/>
        <end position="276"/>
    </location>
</feature>
<dbReference type="Pfam" id="PF17989">
    <property type="entry name" value="ALP_N"/>
    <property type="match status" value="1"/>
</dbReference>
<dbReference type="AlphaFoldDB" id="A0A4U8UB76"/>
<dbReference type="InterPro" id="IPR043129">
    <property type="entry name" value="ATPase_NBD"/>
</dbReference>
<proteinExistence type="predicted"/>
<comment type="caution">
    <text evidence="3">The sequence shown here is derived from an EMBL/GenBank/DDBJ whole genome shotgun (WGS) entry which is preliminary data.</text>
</comment>
<name>A0A4U8UB76_9HELI</name>
<evidence type="ECO:0000313" key="4">
    <source>
        <dbReference type="Proteomes" id="UP000029920"/>
    </source>
</evidence>
<dbReference type="InterPro" id="IPR040607">
    <property type="entry name" value="ALP_N"/>
</dbReference>
<dbReference type="InterPro" id="IPR049067">
    <property type="entry name" value="MreB-like_C"/>
</dbReference>
<organism evidence="3 4">
    <name type="scientific">Helicobacter apodemus</name>
    <dbReference type="NCBI Taxonomy" id="135569"/>
    <lineage>
        <taxon>Bacteria</taxon>
        <taxon>Pseudomonadati</taxon>
        <taxon>Campylobacterota</taxon>
        <taxon>Epsilonproteobacteria</taxon>
        <taxon>Campylobacterales</taxon>
        <taxon>Helicobacteraceae</taxon>
        <taxon>Helicobacter</taxon>
    </lineage>
</organism>
<dbReference type="EMBL" id="JRPC02000057">
    <property type="protein sequence ID" value="TLE13007.1"/>
    <property type="molecule type" value="Genomic_DNA"/>
</dbReference>
<evidence type="ECO:0000313" key="3">
    <source>
        <dbReference type="EMBL" id="TLE13007.1"/>
    </source>
</evidence>
<keyword evidence="4" id="KW-1185">Reference proteome</keyword>
<gene>
    <name evidence="3" type="ORF">LS72_010300</name>
</gene>
<feature type="domain" description="Actin-like protein N-terminal" evidence="1">
    <location>
        <begin position="9"/>
        <end position="107"/>
    </location>
</feature>
<reference evidence="3 4" key="1">
    <citation type="journal article" date="2014" name="Genome Announc.">
        <title>Draft genome sequences of eight enterohepatic helicobacter species isolated from both laboratory and wild rodents.</title>
        <authorList>
            <person name="Sheh A."/>
            <person name="Shen Z."/>
            <person name="Fox J.G."/>
        </authorList>
    </citation>
    <scope>NUCLEOTIDE SEQUENCE [LARGE SCALE GENOMIC DNA]</scope>
    <source>
        <strain evidence="3 4">MIT-03-7007</strain>
    </source>
</reference>
<sequence>MQNKPQKIAIDIGYGDTKVMISGKTFKFPSAISQIRQSQIQSSEQDSKAFSFNNALYLVGDDAINSAIATRGYGFLQKYSPLLIYKAMIEAGLSVDKPIEIATGLSLVNQADVQDFVSKISSFMINGVHLEPKVFLFAQGQGIYNDMKSYKEGLVCVVDIGYNTLDFLVFENGRPNNALCFANKKGANIAIVDLQKILMREFKVDFSEQEAKKVFLNKKVKIAGEEVDFSDEINSSMQHYADEIINEIINKNEDIVAKAESVIIGGGGAYFLSKEILQETQKANYIFVKEPEFSNVRGYFNGTFS</sequence>
<dbReference type="Proteomes" id="UP000029920">
    <property type="component" value="Unassembled WGS sequence"/>
</dbReference>
<evidence type="ECO:0000259" key="2">
    <source>
        <dbReference type="Pfam" id="PF21522"/>
    </source>
</evidence>
<evidence type="ECO:0000259" key="1">
    <source>
        <dbReference type="Pfam" id="PF17989"/>
    </source>
</evidence>
<dbReference type="Gene3D" id="3.30.420.40">
    <property type="match status" value="2"/>
</dbReference>
<dbReference type="Pfam" id="PF21522">
    <property type="entry name" value="MreB-like_C"/>
    <property type="match status" value="1"/>
</dbReference>
<accession>A0A4U8UB76</accession>
<dbReference type="RefSeq" id="WP_034555289.1">
    <property type="nucleotide sequence ID" value="NZ_JRPC02000057.1"/>
</dbReference>
<protein>
    <submittedName>
        <fullName evidence="3">ParM/StbA family protein</fullName>
    </submittedName>
</protein>
<dbReference type="SUPFAM" id="SSF53067">
    <property type="entry name" value="Actin-like ATPase domain"/>
    <property type="match status" value="2"/>
</dbReference>